<evidence type="ECO:0000256" key="12">
    <source>
        <dbReference type="ARBA" id="ARBA00023329"/>
    </source>
</evidence>
<feature type="domain" description="Zinc finger Sec23/Sec24-type" evidence="16">
    <location>
        <begin position="53"/>
        <end position="91"/>
    </location>
</feature>
<accession>A0AAV1EEY0</accession>
<comment type="similarity">
    <text evidence="2 14">Belongs to the SEC23/SEC24 family. SEC23 subfamily.</text>
</comment>
<dbReference type="InterPro" id="IPR036174">
    <property type="entry name" value="Znf_Sec23_Sec24_sf"/>
</dbReference>
<dbReference type="InterPro" id="IPR029006">
    <property type="entry name" value="ADF-H/Gelsolin-like_dom_sf"/>
</dbReference>
<dbReference type="GO" id="GO:0006886">
    <property type="term" value="P:intracellular protein transport"/>
    <property type="evidence" value="ECO:0007669"/>
    <property type="project" value="InterPro"/>
</dbReference>
<dbReference type="Gene3D" id="3.40.50.410">
    <property type="entry name" value="von Willebrand factor, type A domain"/>
    <property type="match status" value="1"/>
</dbReference>
<evidence type="ECO:0000256" key="8">
    <source>
        <dbReference type="ARBA" id="ARBA00022892"/>
    </source>
</evidence>
<evidence type="ECO:0000256" key="11">
    <source>
        <dbReference type="ARBA" id="ARBA00023136"/>
    </source>
</evidence>
<dbReference type="InterPro" id="IPR006900">
    <property type="entry name" value="Sec23/24_helical_dom"/>
</dbReference>
<evidence type="ECO:0000256" key="14">
    <source>
        <dbReference type="RuleBase" id="RU365030"/>
    </source>
</evidence>
<dbReference type="InterPro" id="IPR007123">
    <property type="entry name" value="Gelsolin-like_dom"/>
</dbReference>
<dbReference type="Gene3D" id="2.30.30.380">
    <property type="entry name" value="Zn-finger domain of Sec23/24"/>
    <property type="match status" value="1"/>
</dbReference>
<dbReference type="SUPFAM" id="SSF82919">
    <property type="entry name" value="Zn-finger domain of Sec23/24"/>
    <property type="match status" value="1"/>
</dbReference>
<dbReference type="InterPro" id="IPR012990">
    <property type="entry name" value="Beta-sandwich_Sec23_24"/>
</dbReference>
<feature type="domain" description="Gelsolin-like" evidence="15">
    <location>
        <begin position="658"/>
        <end position="744"/>
    </location>
</feature>
<evidence type="ECO:0000259" key="19">
    <source>
        <dbReference type="Pfam" id="PF08033"/>
    </source>
</evidence>
<evidence type="ECO:0000259" key="16">
    <source>
        <dbReference type="Pfam" id="PF04810"/>
    </source>
</evidence>
<keyword evidence="12 14" id="KW-0968">Cytoplasmic vesicle</keyword>
<dbReference type="Pfam" id="PF00626">
    <property type="entry name" value="Gelsolin"/>
    <property type="match status" value="1"/>
</dbReference>
<evidence type="ECO:0000256" key="10">
    <source>
        <dbReference type="ARBA" id="ARBA00023034"/>
    </source>
</evidence>
<sequence length="786" mass="86916">MDFNELEAIEGLRWTWNSWPTSKSEVDSLVIPLSILCTPLYQFNELPVLPYDPLLCSSCGAALNPYARVDYQHGLWICPFCDLKNRFPKTYVGVNESNIPAELFPTYSTVEYHLGKKALNLSQSSGFGSVPGFENGSLSRAGSFLSSSTSFSGSDRAGPSLGPGPAFVFVIDACTEEEELTVLKSELLHVIARLPENALVGLVVFDSMVRVYDLGFSESTRVVLFHGGREISSDKTRELLGIHRSTPQLGGIATVKKQSFLLPVSECEFSITNAIEDLQSSPCTVAGGRPLRSTGVAISVAVGLLEGSSVNFASRIMVFTSGPATVGPGLVVDSDFSQAIRTHRDIEKGRDPYYHKSIEFYHRLSRRLCDSSVVLDLFACSLDQVGAAELKVPVEGSGGFMLLAESFDSEQFRKCLGHIFIQDEEGNLNMCFDATIELVATEGVKVRGALGPCTSLGKIGSSVGNVPIGEGSTHVWKLGTLTSKTCIAFIFEVDNKHKVEHKSAFLVQFITKYRYGNMGIRKRVTTVARRWAKNRSPEIVSGFDQEAAASVVARLAIHKSKKNFASEVISWLDQILVRFAAKFGEYVPEDPNSFRLSSNFSLYPQFIYHLRRSQFIDVFNSTPDETAFFQLMLNREGVVGSLLMIQPTLFQYSFEGPPIPVLLDVRSILPDVILLFDSYFHVVIHYGSKIAQWRKLGYDRDPSYESLRKLLEAVQLDAEQLVAERIPVPKLIRCDQHSSQARFLLAKLNPSVTQNSGYAEGSEVIYTDEPSLQEFMEHLQALAVQG</sequence>
<evidence type="ECO:0000256" key="3">
    <source>
        <dbReference type="ARBA" id="ARBA00021212"/>
    </source>
</evidence>
<dbReference type="GO" id="GO:0008270">
    <property type="term" value="F:zinc ion binding"/>
    <property type="evidence" value="ECO:0007669"/>
    <property type="project" value="InterPro"/>
</dbReference>
<evidence type="ECO:0000256" key="2">
    <source>
        <dbReference type="ARBA" id="ARBA00009210"/>
    </source>
</evidence>
<keyword evidence="14" id="KW-0963">Cytoplasm</keyword>
<dbReference type="Proteomes" id="UP001161247">
    <property type="component" value="Chromosome 9"/>
</dbReference>
<dbReference type="EMBL" id="OX459126">
    <property type="protein sequence ID" value="CAI9118312.1"/>
    <property type="molecule type" value="Genomic_DNA"/>
</dbReference>
<dbReference type="SUPFAM" id="SSF53300">
    <property type="entry name" value="vWA-like"/>
    <property type="match status" value="1"/>
</dbReference>
<keyword evidence="9 14" id="KW-0653">Protein transport</keyword>
<dbReference type="InterPro" id="IPR006896">
    <property type="entry name" value="Sec23/24_trunk_dom"/>
</dbReference>
<dbReference type="Pfam" id="PF08033">
    <property type="entry name" value="Sec23_BS"/>
    <property type="match status" value="1"/>
</dbReference>
<dbReference type="FunFam" id="3.40.20.10:FF:000041">
    <property type="entry name" value="Protein transport protein SEC23"/>
    <property type="match status" value="1"/>
</dbReference>
<dbReference type="PANTHER" id="PTHR11141">
    <property type="entry name" value="PROTEIN TRANSPORT PROTEIN SEC23"/>
    <property type="match status" value="1"/>
</dbReference>
<gene>
    <name evidence="20" type="ORF">OLC1_LOCUS24209</name>
</gene>
<dbReference type="FunFam" id="3.40.50.410:FF:000043">
    <property type="entry name" value="Protein transport protein SEC23"/>
    <property type="match status" value="1"/>
</dbReference>
<keyword evidence="10" id="KW-0333">Golgi apparatus</keyword>
<dbReference type="InterPro" id="IPR037550">
    <property type="entry name" value="Sec23_C"/>
</dbReference>
<dbReference type="CDD" id="cd11287">
    <property type="entry name" value="Sec23_C"/>
    <property type="match status" value="1"/>
</dbReference>
<organism evidence="20 21">
    <name type="scientific">Oldenlandia corymbosa var. corymbosa</name>
    <dbReference type="NCBI Taxonomy" id="529605"/>
    <lineage>
        <taxon>Eukaryota</taxon>
        <taxon>Viridiplantae</taxon>
        <taxon>Streptophyta</taxon>
        <taxon>Embryophyta</taxon>
        <taxon>Tracheophyta</taxon>
        <taxon>Spermatophyta</taxon>
        <taxon>Magnoliopsida</taxon>
        <taxon>eudicotyledons</taxon>
        <taxon>Gunneridae</taxon>
        <taxon>Pentapetalae</taxon>
        <taxon>asterids</taxon>
        <taxon>lamiids</taxon>
        <taxon>Gentianales</taxon>
        <taxon>Rubiaceae</taxon>
        <taxon>Rubioideae</taxon>
        <taxon>Spermacoceae</taxon>
        <taxon>Hedyotis-Oldenlandia complex</taxon>
        <taxon>Oldenlandia</taxon>
    </lineage>
</organism>
<dbReference type="GO" id="GO:0005096">
    <property type="term" value="F:GTPase activator activity"/>
    <property type="evidence" value="ECO:0007669"/>
    <property type="project" value="TreeGrafter"/>
</dbReference>
<dbReference type="Pfam" id="PF04815">
    <property type="entry name" value="Sec23_helical"/>
    <property type="match status" value="1"/>
</dbReference>
<evidence type="ECO:0000256" key="9">
    <source>
        <dbReference type="ARBA" id="ARBA00022927"/>
    </source>
</evidence>
<dbReference type="SUPFAM" id="SSF81811">
    <property type="entry name" value="Helical domain of Sec23/24"/>
    <property type="match status" value="1"/>
</dbReference>
<evidence type="ECO:0000259" key="17">
    <source>
        <dbReference type="Pfam" id="PF04811"/>
    </source>
</evidence>
<keyword evidence="8 14" id="KW-0931">ER-Golgi transport</keyword>
<dbReference type="FunFam" id="2.30.30.380:FF:000001">
    <property type="entry name" value="Protein transport protein SEC23"/>
    <property type="match status" value="1"/>
</dbReference>
<keyword evidence="6 14" id="KW-0256">Endoplasmic reticulum</keyword>
<dbReference type="GO" id="GO:0070971">
    <property type="term" value="C:endoplasmic reticulum exit site"/>
    <property type="evidence" value="ECO:0007669"/>
    <property type="project" value="TreeGrafter"/>
</dbReference>
<keyword evidence="21" id="KW-1185">Reference proteome</keyword>
<dbReference type="SUPFAM" id="SSF82754">
    <property type="entry name" value="C-terminal, gelsolin-like domain of Sec23/24"/>
    <property type="match status" value="1"/>
</dbReference>
<dbReference type="GO" id="GO:0090110">
    <property type="term" value="P:COPII-coated vesicle cargo loading"/>
    <property type="evidence" value="ECO:0007669"/>
    <property type="project" value="TreeGrafter"/>
</dbReference>
<proteinExistence type="inferred from homology"/>
<comment type="function">
    <text evidence="13 14">Component of the coat protein complex II (COPII) which promotes the formation of transport vesicles from the endoplasmic reticulum (ER). The coat has two main functions, the physical deformation of the endoplasmic reticulum membrane into vesicles and the selection of cargo molecules.</text>
</comment>
<evidence type="ECO:0000313" key="21">
    <source>
        <dbReference type="Proteomes" id="UP001161247"/>
    </source>
</evidence>
<dbReference type="Gene3D" id="3.40.20.10">
    <property type="entry name" value="Severin"/>
    <property type="match status" value="1"/>
</dbReference>
<evidence type="ECO:0000256" key="13">
    <source>
        <dbReference type="ARBA" id="ARBA00025471"/>
    </source>
</evidence>
<evidence type="ECO:0000256" key="7">
    <source>
        <dbReference type="ARBA" id="ARBA00022833"/>
    </source>
</evidence>
<dbReference type="AlphaFoldDB" id="A0AAV1EEY0"/>
<name>A0AAV1EEY0_OLDCO</name>
<dbReference type="PANTHER" id="PTHR11141:SF22">
    <property type="entry name" value="PROTEIN TRANSPORT PROTEIN SEC23 G"/>
    <property type="match status" value="1"/>
</dbReference>
<dbReference type="GO" id="GO:0030127">
    <property type="term" value="C:COPII vesicle coat"/>
    <property type="evidence" value="ECO:0007669"/>
    <property type="project" value="InterPro"/>
</dbReference>
<comment type="subcellular location">
    <subcellularLocation>
        <location evidence="14">Cytoplasmic vesicle</location>
        <location evidence="14">COPII-coated vesicle membrane</location>
        <topology evidence="14">Peripheral membrane protein</topology>
        <orientation evidence="14">Cytoplasmic side</orientation>
    </subcellularLocation>
    <subcellularLocation>
        <location evidence="14">Endoplasmic reticulum membrane</location>
        <topology evidence="14">Peripheral membrane protein</topology>
        <orientation evidence="14">Cytoplasmic side</orientation>
    </subcellularLocation>
    <subcellularLocation>
        <location evidence="1">Golgi apparatus membrane</location>
        <topology evidence="1">Peripheral membrane protein</topology>
        <orientation evidence="1">Cytoplasmic side</orientation>
    </subcellularLocation>
</comment>
<keyword evidence="7 14" id="KW-0862">Zinc</keyword>
<dbReference type="GO" id="GO:0005789">
    <property type="term" value="C:endoplasmic reticulum membrane"/>
    <property type="evidence" value="ECO:0007669"/>
    <property type="project" value="UniProtKB-SubCell"/>
</dbReference>
<dbReference type="GO" id="GO:0000139">
    <property type="term" value="C:Golgi membrane"/>
    <property type="evidence" value="ECO:0007669"/>
    <property type="project" value="UniProtKB-SubCell"/>
</dbReference>
<feature type="domain" description="Sec23/Sec24 helical" evidence="18">
    <location>
        <begin position="544"/>
        <end position="641"/>
    </location>
</feature>
<evidence type="ECO:0000259" key="18">
    <source>
        <dbReference type="Pfam" id="PF04815"/>
    </source>
</evidence>
<evidence type="ECO:0000313" key="20">
    <source>
        <dbReference type="EMBL" id="CAI9118312.1"/>
    </source>
</evidence>
<protein>
    <recommendedName>
        <fullName evidence="3 14">Protein transport protein SEC23</fullName>
    </recommendedName>
</protein>
<keyword evidence="4 14" id="KW-0813">Transport</keyword>
<dbReference type="Gene3D" id="1.20.120.730">
    <property type="entry name" value="Sec23/Sec24 helical domain"/>
    <property type="match status" value="1"/>
</dbReference>
<keyword evidence="11 14" id="KW-0472">Membrane</keyword>
<reference evidence="20" key="1">
    <citation type="submission" date="2023-03" db="EMBL/GenBank/DDBJ databases">
        <authorList>
            <person name="Julca I."/>
        </authorList>
    </citation>
    <scope>NUCLEOTIDE SEQUENCE</scope>
</reference>
<dbReference type="InterPro" id="IPR036180">
    <property type="entry name" value="Gelsolin-like_dom_sf"/>
</dbReference>
<dbReference type="Pfam" id="PF04810">
    <property type="entry name" value="zf-Sec23_Sec24"/>
    <property type="match status" value="1"/>
</dbReference>
<dbReference type="InterPro" id="IPR036465">
    <property type="entry name" value="vWFA_dom_sf"/>
</dbReference>
<evidence type="ECO:0000256" key="4">
    <source>
        <dbReference type="ARBA" id="ARBA00022448"/>
    </source>
</evidence>
<dbReference type="InterPro" id="IPR006895">
    <property type="entry name" value="Znf_Sec23_Sec24"/>
</dbReference>
<evidence type="ECO:0000256" key="1">
    <source>
        <dbReference type="ARBA" id="ARBA00004255"/>
    </source>
</evidence>
<dbReference type="SUPFAM" id="SSF81995">
    <property type="entry name" value="beta-sandwich domain of Sec23/24"/>
    <property type="match status" value="1"/>
</dbReference>
<dbReference type="Gene3D" id="2.60.40.1670">
    <property type="entry name" value="beta-sandwich domain of Sec23/24"/>
    <property type="match status" value="1"/>
</dbReference>
<dbReference type="InterPro" id="IPR037364">
    <property type="entry name" value="Sec23"/>
</dbReference>
<feature type="domain" description="Sec23/Sec24 beta-sandwich" evidence="19">
    <location>
        <begin position="432"/>
        <end position="532"/>
    </location>
</feature>
<dbReference type="Pfam" id="PF04811">
    <property type="entry name" value="Sec23_trunk"/>
    <property type="match status" value="1"/>
</dbReference>
<evidence type="ECO:0000256" key="6">
    <source>
        <dbReference type="ARBA" id="ARBA00022824"/>
    </source>
</evidence>
<keyword evidence="5 14" id="KW-0479">Metal-binding</keyword>
<feature type="domain" description="Sec23/Sec24 trunk" evidence="17">
    <location>
        <begin position="165"/>
        <end position="412"/>
    </location>
</feature>
<evidence type="ECO:0000256" key="5">
    <source>
        <dbReference type="ARBA" id="ARBA00022723"/>
    </source>
</evidence>
<evidence type="ECO:0000259" key="15">
    <source>
        <dbReference type="Pfam" id="PF00626"/>
    </source>
</evidence>
<dbReference type="InterPro" id="IPR036175">
    <property type="entry name" value="Sec23/24_helical_dom_sf"/>
</dbReference>